<dbReference type="Proteomes" id="UP001186974">
    <property type="component" value="Unassembled WGS sequence"/>
</dbReference>
<gene>
    <name evidence="1" type="ORF">LTS18_014531</name>
</gene>
<organism evidence="1 2">
    <name type="scientific">Coniosporium uncinatum</name>
    <dbReference type="NCBI Taxonomy" id="93489"/>
    <lineage>
        <taxon>Eukaryota</taxon>
        <taxon>Fungi</taxon>
        <taxon>Dikarya</taxon>
        <taxon>Ascomycota</taxon>
        <taxon>Pezizomycotina</taxon>
        <taxon>Dothideomycetes</taxon>
        <taxon>Dothideomycetes incertae sedis</taxon>
        <taxon>Coniosporium</taxon>
    </lineage>
</organism>
<name>A0ACC3CVP4_9PEZI</name>
<accession>A0ACC3CVP4</accession>
<protein>
    <submittedName>
        <fullName evidence="1">Uncharacterized protein</fullName>
    </submittedName>
</protein>
<dbReference type="EMBL" id="JAWDJW010011006">
    <property type="protein sequence ID" value="KAK3045118.1"/>
    <property type="molecule type" value="Genomic_DNA"/>
</dbReference>
<evidence type="ECO:0000313" key="1">
    <source>
        <dbReference type="EMBL" id="KAK3045118.1"/>
    </source>
</evidence>
<reference evidence="1" key="1">
    <citation type="submission" date="2024-09" db="EMBL/GenBank/DDBJ databases">
        <title>Black Yeasts Isolated from many extreme environments.</title>
        <authorList>
            <person name="Coleine C."/>
            <person name="Stajich J.E."/>
            <person name="Selbmann L."/>
        </authorList>
    </citation>
    <scope>NUCLEOTIDE SEQUENCE</scope>
    <source>
        <strain evidence="1">CCFEE 5737</strain>
    </source>
</reference>
<keyword evidence="2" id="KW-1185">Reference proteome</keyword>
<sequence>MAAAVKALNARIRANPVSDYLCSTHFWGPASNFGIPIAAVMDTQKDPEIISGSTTAALMLYSGTFARYAMAVTPRNYLLFGCHVVNFTAQSTQMYRWMNYWHFGGRDAKMAAQGALKDVEAKAVEVKDKVVDGVREMTRSK</sequence>
<evidence type="ECO:0000313" key="2">
    <source>
        <dbReference type="Proteomes" id="UP001186974"/>
    </source>
</evidence>
<proteinExistence type="predicted"/>
<comment type="caution">
    <text evidence="1">The sequence shown here is derived from an EMBL/GenBank/DDBJ whole genome shotgun (WGS) entry which is preliminary data.</text>
</comment>